<dbReference type="Pfam" id="PF12363">
    <property type="entry name" value="Phage_TAC_12"/>
    <property type="match status" value="1"/>
</dbReference>
<proteinExistence type="predicted"/>
<reference evidence="1 2" key="1">
    <citation type="submission" date="2018-08" db="EMBL/GenBank/DDBJ databases">
        <title>A genome reference for cultivated species of the human gut microbiota.</title>
        <authorList>
            <person name="Zou Y."/>
            <person name="Xue W."/>
            <person name="Luo G."/>
        </authorList>
    </citation>
    <scope>NUCLEOTIDE SEQUENCE [LARGE SCALE GENOMIC DNA]</scope>
    <source>
        <strain evidence="1 2">AF45-17</strain>
    </source>
</reference>
<sequence length="123" mass="13701">MMELQIKSQVYQFKFGFGFMREIDKQQTVKAPNGTQQNIGFQTAVGGILDGDAQALEDVLLLANKGQEPRLTADVLEEYIEDEETDVDALFDGVIDFLKKSNVSKKKTLNLLKQAEAMGLISQ</sequence>
<comment type="caution">
    <text evidence="1">The sequence shown here is derived from an EMBL/GenBank/DDBJ whole genome shotgun (WGS) entry which is preliminary data.</text>
</comment>
<dbReference type="AlphaFoldDB" id="A0A3E2TS12"/>
<gene>
    <name evidence="1" type="ORF">DW070_02745</name>
</gene>
<accession>A0A3E2TS12</accession>
<evidence type="ECO:0000313" key="2">
    <source>
        <dbReference type="Proteomes" id="UP000260773"/>
    </source>
</evidence>
<dbReference type="EMBL" id="QVEP01000004">
    <property type="protein sequence ID" value="RGB81714.1"/>
    <property type="molecule type" value="Genomic_DNA"/>
</dbReference>
<evidence type="ECO:0000313" key="1">
    <source>
        <dbReference type="EMBL" id="RGB81714.1"/>
    </source>
</evidence>
<dbReference type="Proteomes" id="UP000260773">
    <property type="component" value="Unassembled WGS sequence"/>
</dbReference>
<dbReference type="InterPro" id="IPR024410">
    <property type="entry name" value="Phage_TAC_12"/>
</dbReference>
<protein>
    <recommendedName>
        <fullName evidence="3">Phage protein</fullName>
    </recommendedName>
</protein>
<organism evidence="1 2">
    <name type="scientific">Coprococcus catus</name>
    <dbReference type="NCBI Taxonomy" id="116085"/>
    <lineage>
        <taxon>Bacteria</taxon>
        <taxon>Bacillati</taxon>
        <taxon>Bacillota</taxon>
        <taxon>Clostridia</taxon>
        <taxon>Lachnospirales</taxon>
        <taxon>Lachnospiraceae</taxon>
        <taxon>Coprococcus</taxon>
    </lineage>
</organism>
<name>A0A3E2TS12_9FIRM</name>
<evidence type="ECO:0008006" key="3">
    <source>
        <dbReference type="Google" id="ProtNLM"/>
    </source>
</evidence>